<comment type="caution">
    <text evidence="8">The sequence shown here is derived from an EMBL/GenBank/DDBJ whole genome shotgun (WGS) entry which is preliminary data.</text>
</comment>
<evidence type="ECO:0000313" key="8">
    <source>
        <dbReference type="EMBL" id="KAF4510878.1"/>
    </source>
</evidence>
<evidence type="ECO:0000256" key="3">
    <source>
        <dbReference type="ARBA" id="ARBA00022989"/>
    </source>
</evidence>
<protein>
    <recommendedName>
        <fullName evidence="7">Major facilitator superfamily (MFS) profile domain-containing protein</fullName>
    </recommendedName>
</protein>
<dbReference type="Proteomes" id="UP000557566">
    <property type="component" value="Unassembled WGS sequence"/>
</dbReference>
<dbReference type="PROSITE" id="PS50850">
    <property type="entry name" value="MFS"/>
    <property type="match status" value="1"/>
</dbReference>
<dbReference type="InterPro" id="IPR020846">
    <property type="entry name" value="MFS_dom"/>
</dbReference>
<evidence type="ECO:0000256" key="1">
    <source>
        <dbReference type="ARBA" id="ARBA00004141"/>
    </source>
</evidence>
<gene>
    <name evidence="8" type="ORF">G6O67_002732</name>
</gene>
<dbReference type="GO" id="GO:0022857">
    <property type="term" value="F:transmembrane transporter activity"/>
    <property type="evidence" value="ECO:0007669"/>
    <property type="project" value="InterPro"/>
</dbReference>
<dbReference type="SUPFAM" id="SSF103473">
    <property type="entry name" value="MFS general substrate transporter"/>
    <property type="match status" value="1"/>
</dbReference>
<sequence length="214" mass="23000">MENHLTFPSSPPRDSPSPPRAPASSLGSGPPVTPDVDLKAVKRARRKYRWKMVLGLVWPYALRALDATIIASALLWIATDFDKLLQQNWLVSAFNLASAAFIPFWVQMADAFGRCAAIIAAVFLMLIGSALCTGAPKKAYGLLLLGRGFQGVASAGLNVVVRTILADRVTLRENAKNWAIFALVGGMSYALGPVVGGDLTKASWRWCFGINLAA</sequence>
<dbReference type="AlphaFoldDB" id="A0A8H4PUT4"/>
<evidence type="ECO:0000313" key="9">
    <source>
        <dbReference type="Proteomes" id="UP000557566"/>
    </source>
</evidence>
<keyword evidence="2 6" id="KW-0812">Transmembrane</keyword>
<name>A0A8H4PUT4_9HYPO</name>
<dbReference type="InterPro" id="IPR036259">
    <property type="entry name" value="MFS_trans_sf"/>
</dbReference>
<keyword evidence="9" id="KW-1185">Reference proteome</keyword>
<feature type="transmembrane region" description="Helical" evidence="6">
    <location>
        <begin position="148"/>
        <end position="165"/>
    </location>
</feature>
<comment type="subcellular location">
    <subcellularLocation>
        <location evidence="1">Membrane</location>
        <topology evidence="1">Multi-pass membrane protein</topology>
    </subcellularLocation>
</comment>
<proteinExistence type="predicted"/>
<feature type="transmembrane region" description="Helical" evidence="6">
    <location>
        <begin position="118"/>
        <end position="136"/>
    </location>
</feature>
<dbReference type="PANTHER" id="PTHR23501:SF39">
    <property type="entry name" value="MULTIDRUG TRANSPORTER, PUTATIVE (AFU_ORTHOLOGUE AFUA_1G05010)-RELATED"/>
    <property type="match status" value="1"/>
</dbReference>
<dbReference type="Pfam" id="PF07690">
    <property type="entry name" value="MFS_1"/>
    <property type="match status" value="1"/>
</dbReference>
<feature type="compositionally biased region" description="Pro residues" evidence="5">
    <location>
        <begin position="9"/>
        <end position="21"/>
    </location>
</feature>
<feature type="transmembrane region" description="Helical" evidence="6">
    <location>
        <begin position="89"/>
        <end position="106"/>
    </location>
</feature>
<keyword evidence="4 6" id="KW-0472">Membrane</keyword>
<dbReference type="Gene3D" id="1.20.1250.20">
    <property type="entry name" value="MFS general substrate transporter like domains"/>
    <property type="match status" value="1"/>
</dbReference>
<organism evidence="8 9">
    <name type="scientific">Ophiocordyceps sinensis</name>
    <dbReference type="NCBI Taxonomy" id="72228"/>
    <lineage>
        <taxon>Eukaryota</taxon>
        <taxon>Fungi</taxon>
        <taxon>Dikarya</taxon>
        <taxon>Ascomycota</taxon>
        <taxon>Pezizomycotina</taxon>
        <taxon>Sordariomycetes</taxon>
        <taxon>Hypocreomycetidae</taxon>
        <taxon>Hypocreales</taxon>
        <taxon>Ophiocordycipitaceae</taxon>
        <taxon>Ophiocordyceps</taxon>
    </lineage>
</organism>
<reference evidence="8 9" key="1">
    <citation type="journal article" date="2020" name="Genome Biol. Evol.">
        <title>A new high-quality draft genome assembly of the Chinese cordyceps Ophiocordyceps sinensis.</title>
        <authorList>
            <person name="Shu R."/>
            <person name="Zhang J."/>
            <person name="Meng Q."/>
            <person name="Zhang H."/>
            <person name="Zhou G."/>
            <person name="Li M."/>
            <person name="Wu P."/>
            <person name="Zhao Y."/>
            <person name="Chen C."/>
            <person name="Qin Q."/>
        </authorList>
    </citation>
    <scope>NUCLEOTIDE SEQUENCE [LARGE SCALE GENOMIC DNA]</scope>
    <source>
        <strain evidence="8 9">IOZ07</strain>
    </source>
</reference>
<evidence type="ECO:0000256" key="2">
    <source>
        <dbReference type="ARBA" id="ARBA00022692"/>
    </source>
</evidence>
<evidence type="ECO:0000256" key="5">
    <source>
        <dbReference type="SAM" id="MobiDB-lite"/>
    </source>
</evidence>
<evidence type="ECO:0000256" key="6">
    <source>
        <dbReference type="SAM" id="Phobius"/>
    </source>
</evidence>
<evidence type="ECO:0000256" key="4">
    <source>
        <dbReference type="ARBA" id="ARBA00023136"/>
    </source>
</evidence>
<accession>A0A8H4PUT4</accession>
<evidence type="ECO:0000259" key="7">
    <source>
        <dbReference type="PROSITE" id="PS50850"/>
    </source>
</evidence>
<feature type="transmembrane region" description="Helical" evidence="6">
    <location>
        <begin position="177"/>
        <end position="196"/>
    </location>
</feature>
<dbReference type="GO" id="GO:0005886">
    <property type="term" value="C:plasma membrane"/>
    <property type="evidence" value="ECO:0007669"/>
    <property type="project" value="TreeGrafter"/>
</dbReference>
<feature type="transmembrane region" description="Helical" evidence="6">
    <location>
        <begin position="52"/>
        <end position="77"/>
    </location>
</feature>
<dbReference type="OrthoDB" id="6770063at2759"/>
<feature type="domain" description="Major facilitator superfamily (MFS) profile" evidence="7">
    <location>
        <begin position="52"/>
        <end position="214"/>
    </location>
</feature>
<feature type="region of interest" description="Disordered" evidence="5">
    <location>
        <begin position="1"/>
        <end position="34"/>
    </location>
</feature>
<dbReference type="PANTHER" id="PTHR23501">
    <property type="entry name" value="MAJOR FACILITATOR SUPERFAMILY"/>
    <property type="match status" value="1"/>
</dbReference>
<dbReference type="EMBL" id="JAAVMX010000003">
    <property type="protein sequence ID" value="KAF4510878.1"/>
    <property type="molecule type" value="Genomic_DNA"/>
</dbReference>
<keyword evidence="3 6" id="KW-1133">Transmembrane helix</keyword>
<dbReference type="InterPro" id="IPR011701">
    <property type="entry name" value="MFS"/>
</dbReference>